<dbReference type="GO" id="GO:0034314">
    <property type="term" value="P:Arp2/3 complex-mediated actin nucleation"/>
    <property type="evidence" value="ECO:0007669"/>
    <property type="project" value="UniProtKB-UniRule"/>
</dbReference>
<dbReference type="STRING" id="109895.A0A507EHI8"/>
<dbReference type="InterPro" id="IPR007204">
    <property type="entry name" value="ARPC3"/>
</dbReference>
<protein>
    <recommendedName>
        <fullName evidence="6">Actin-related protein 2/3 complex subunit 3</fullName>
    </recommendedName>
</protein>
<dbReference type="EMBL" id="QEAQ01000001">
    <property type="protein sequence ID" value="TPX62865.1"/>
    <property type="molecule type" value="Genomic_DNA"/>
</dbReference>
<comment type="function">
    <text evidence="6">Functions as component of the Arp2/3 complex which is involved in regulation of actin polymerization and together with an activating nucleation-promoting factor (NPF) mediates the formation of branched actin networks.</text>
</comment>
<dbReference type="Gene3D" id="1.10.1760.10">
    <property type="entry name" value="Actin-related protein 2/3 complex subunit 3"/>
    <property type="match status" value="1"/>
</dbReference>
<reference evidence="7 8" key="1">
    <citation type="journal article" date="2019" name="Sci. Rep.">
        <title>Comparative genomics of chytrid fungi reveal insights into the obligate biotrophic and pathogenic lifestyle of Synchytrium endobioticum.</title>
        <authorList>
            <person name="van de Vossenberg B.T.L.H."/>
            <person name="Warris S."/>
            <person name="Nguyen H.D.T."/>
            <person name="van Gent-Pelzer M.P.E."/>
            <person name="Joly D.L."/>
            <person name="van de Geest H.C."/>
            <person name="Bonants P.J.M."/>
            <person name="Smith D.S."/>
            <person name="Levesque C.A."/>
            <person name="van der Lee T.A.J."/>
        </authorList>
    </citation>
    <scope>NUCLEOTIDE SEQUENCE [LARGE SCALE GENOMIC DNA]</scope>
    <source>
        <strain evidence="7 8">CBS 809.83</strain>
    </source>
</reference>
<dbReference type="GO" id="GO:0005885">
    <property type="term" value="C:Arp2/3 protein complex"/>
    <property type="evidence" value="ECO:0007669"/>
    <property type="project" value="UniProtKB-UniRule"/>
</dbReference>
<sequence>MPAYHSAFNEGNQYRNIGNIALLPIKTKIRGPAPPATDPEMDDIVDEAIGLFRANCFFRNFEIKGPADRALIYLLLFIQECLGKLGKNPSAAEGQRTLMTHALQNFAIPGEAQFPLNAMYEKPASKNDQDLLRQYLSQLRQETAARLAPKVYDGDRPSKWWMCFSKRKFMNLPNVGTQA</sequence>
<proteinExistence type="inferred from homology"/>
<evidence type="ECO:0000256" key="2">
    <source>
        <dbReference type="ARBA" id="ARBA00010856"/>
    </source>
</evidence>
<keyword evidence="5 6" id="KW-0206">Cytoskeleton</keyword>
<dbReference type="AlphaFoldDB" id="A0A507EHI8"/>
<evidence type="ECO:0000313" key="8">
    <source>
        <dbReference type="Proteomes" id="UP000318582"/>
    </source>
</evidence>
<comment type="subcellular location">
    <subcellularLocation>
        <location evidence="1 6">Cytoplasm</location>
        <location evidence="1 6">Cytoskeleton</location>
    </subcellularLocation>
</comment>
<evidence type="ECO:0000256" key="4">
    <source>
        <dbReference type="ARBA" id="ARBA00023203"/>
    </source>
</evidence>
<evidence type="ECO:0000313" key="7">
    <source>
        <dbReference type="EMBL" id="TPX62865.1"/>
    </source>
</evidence>
<dbReference type="PANTHER" id="PTHR12391">
    <property type="entry name" value="ARP2/3 COMPLEX 21 KD SUBUNIT"/>
    <property type="match status" value="1"/>
</dbReference>
<keyword evidence="4 6" id="KW-0009">Actin-binding</keyword>
<dbReference type="InterPro" id="IPR036753">
    <property type="entry name" value="ARPC3_sf"/>
</dbReference>
<evidence type="ECO:0000256" key="6">
    <source>
        <dbReference type="PIRNR" id="PIRNR016315"/>
    </source>
</evidence>
<evidence type="ECO:0000256" key="1">
    <source>
        <dbReference type="ARBA" id="ARBA00004245"/>
    </source>
</evidence>
<gene>
    <name evidence="7" type="ORF">PhCBS80983_g00127</name>
</gene>
<comment type="similarity">
    <text evidence="2 6">Belongs to the ARPC3 family.</text>
</comment>
<evidence type="ECO:0000256" key="5">
    <source>
        <dbReference type="ARBA" id="ARBA00023212"/>
    </source>
</evidence>
<name>A0A507EHI8_9FUNG</name>
<dbReference type="OrthoDB" id="200404at2759"/>
<organism evidence="7 8">
    <name type="scientific">Powellomyces hirtus</name>
    <dbReference type="NCBI Taxonomy" id="109895"/>
    <lineage>
        <taxon>Eukaryota</taxon>
        <taxon>Fungi</taxon>
        <taxon>Fungi incertae sedis</taxon>
        <taxon>Chytridiomycota</taxon>
        <taxon>Chytridiomycota incertae sedis</taxon>
        <taxon>Chytridiomycetes</taxon>
        <taxon>Spizellomycetales</taxon>
        <taxon>Powellomycetaceae</taxon>
        <taxon>Powellomyces</taxon>
    </lineage>
</organism>
<dbReference type="Pfam" id="PF04062">
    <property type="entry name" value="P21-Arc"/>
    <property type="match status" value="1"/>
</dbReference>
<keyword evidence="8" id="KW-1185">Reference proteome</keyword>
<comment type="caution">
    <text evidence="7">The sequence shown here is derived from an EMBL/GenBank/DDBJ whole genome shotgun (WGS) entry which is preliminary data.</text>
</comment>
<comment type="subunit">
    <text evidence="6">Component of the Arp2/3 complex.</text>
</comment>
<dbReference type="PIRSF" id="PIRSF016315">
    <property type="entry name" value="ARP2/3_P21-Arc"/>
    <property type="match status" value="1"/>
</dbReference>
<dbReference type="SUPFAM" id="SSF69060">
    <property type="entry name" value="Arp2/3 complex 21 kDa subunit ARPC3"/>
    <property type="match status" value="1"/>
</dbReference>
<evidence type="ECO:0000256" key="3">
    <source>
        <dbReference type="ARBA" id="ARBA00022490"/>
    </source>
</evidence>
<accession>A0A507EHI8</accession>
<keyword evidence="3 6" id="KW-0963">Cytoplasm</keyword>
<dbReference type="Proteomes" id="UP000318582">
    <property type="component" value="Unassembled WGS sequence"/>
</dbReference>
<dbReference type="GO" id="GO:0030833">
    <property type="term" value="P:regulation of actin filament polymerization"/>
    <property type="evidence" value="ECO:0007669"/>
    <property type="project" value="InterPro"/>
</dbReference>
<dbReference type="GO" id="GO:0003779">
    <property type="term" value="F:actin binding"/>
    <property type="evidence" value="ECO:0007669"/>
    <property type="project" value="UniProtKB-KW"/>
</dbReference>